<gene>
    <name evidence="3" type="ORF">IQ230_23780</name>
</gene>
<dbReference type="Gene3D" id="2.30.30.40">
    <property type="entry name" value="SH3 Domains"/>
    <property type="match status" value="1"/>
</dbReference>
<dbReference type="InterPro" id="IPR003646">
    <property type="entry name" value="SH3-like_bac-type"/>
</dbReference>
<reference evidence="3 4" key="1">
    <citation type="submission" date="2020-10" db="EMBL/GenBank/DDBJ databases">
        <authorList>
            <person name="Castelo-Branco R."/>
            <person name="Eusebio N."/>
            <person name="Adriana R."/>
            <person name="Vieira A."/>
            <person name="Brugerolle De Fraissinette N."/>
            <person name="Rezende De Castro R."/>
            <person name="Schneider M.P."/>
            <person name="Vasconcelos V."/>
            <person name="Leao P.N."/>
        </authorList>
    </citation>
    <scope>NUCLEOTIDE SEQUENCE [LARGE SCALE GENOMIC DNA]</scope>
    <source>
        <strain evidence="3 4">LEGE 06123</strain>
    </source>
</reference>
<evidence type="ECO:0000313" key="3">
    <source>
        <dbReference type="EMBL" id="MBE9193309.1"/>
    </source>
</evidence>
<dbReference type="SMART" id="SM00287">
    <property type="entry name" value="SH3b"/>
    <property type="match status" value="1"/>
</dbReference>
<dbReference type="Pfam" id="PF08239">
    <property type="entry name" value="SH3_3"/>
    <property type="match status" value="1"/>
</dbReference>
<accession>A0ABR9UYA4</accession>
<evidence type="ECO:0000259" key="2">
    <source>
        <dbReference type="PROSITE" id="PS51781"/>
    </source>
</evidence>
<dbReference type="RefSeq" id="WP_193934698.1">
    <property type="nucleotide sequence ID" value="NZ_CAWPMZ010000135.1"/>
</dbReference>
<dbReference type="PROSITE" id="PS51781">
    <property type="entry name" value="SH3B"/>
    <property type="match status" value="1"/>
</dbReference>
<evidence type="ECO:0000313" key="4">
    <source>
        <dbReference type="Proteomes" id="UP000651156"/>
    </source>
</evidence>
<feature type="signal peptide" evidence="1">
    <location>
        <begin position="1"/>
        <end position="25"/>
    </location>
</feature>
<keyword evidence="4" id="KW-1185">Reference proteome</keyword>
<dbReference type="PANTHER" id="PTHR34408">
    <property type="entry name" value="FAMILY PROTEIN, PUTATIVE-RELATED"/>
    <property type="match status" value="1"/>
</dbReference>
<dbReference type="InterPro" id="IPR052354">
    <property type="entry name" value="Cell_Wall_Dynamics_Protein"/>
</dbReference>
<dbReference type="Proteomes" id="UP000651156">
    <property type="component" value="Unassembled WGS sequence"/>
</dbReference>
<feature type="domain" description="SH3b" evidence="2">
    <location>
        <begin position="25"/>
        <end position="87"/>
    </location>
</feature>
<dbReference type="PANTHER" id="PTHR34408:SF1">
    <property type="entry name" value="GLYCOSYL HYDROLASE FAMILY 19 DOMAIN-CONTAINING PROTEIN HI_1415"/>
    <property type="match status" value="1"/>
</dbReference>
<protein>
    <submittedName>
        <fullName evidence="3">SH3 domain-containing protein</fullName>
    </submittedName>
</protein>
<organism evidence="3 4">
    <name type="scientific">Gloeocapsopsis crepidinum LEGE 06123</name>
    <dbReference type="NCBI Taxonomy" id="588587"/>
    <lineage>
        <taxon>Bacteria</taxon>
        <taxon>Bacillati</taxon>
        <taxon>Cyanobacteriota</taxon>
        <taxon>Cyanophyceae</taxon>
        <taxon>Oscillatoriophycideae</taxon>
        <taxon>Chroococcales</taxon>
        <taxon>Chroococcaceae</taxon>
        <taxon>Gloeocapsopsis</taxon>
    </lineage>
</organism>
<sequence length="99" mass="10572">MKKYLILLGLGVISLSVTTPSKAQACRSYVIEDGYVNVRTGPSTQHSIIGRAYEGSDVNVVGKSGGWLRITYPHNGWVSGNMIGTDCSSRLPINNLSSG</sequence>
<feature type="chain" id="PRO_5045125891" evidence="1">
    <location>
        <begin position="26"/>
        <end position="99"/>
    </location>
</feature>
<proteinExistence type="predicted"/>
<comment type="caution">
    <text evidence="3">The sequence shown here is derived from an EMBL/GenBank/DDBJ whole genome shotgun (WGS) entry which is preliminary data.</text>
</comment>
<keyword evidence="1" id="KW-0732">Signal</keyword>
<name>A0ABR9UYA4_9CHRO</name>
<evidence type="ECO:0000256" key="1">
    <source>
        <dbReference type="SAM" id="SignalP"/>
    </source>
</evidence>
<dbReference type="EMBL" id="JADEWN010000086">
    <property type="protein sequence ID" value="MBE9193309.1"/>
    <property type="molecule type" value="Genomic_DNA"/>
</dbReference>